<gene>
    <name evidence="1" type="ORF">PAXINDRAFT_22260</name>
</gene>
<sequence>MLTFDQNIEGIYRDSFPVCWKAIKFGAEGGYTARATLKNQIAFGKPQVDGGVIVGASVYIFVGPGQQTTLTKDSSNAYHFSTPVAAELPGMKNGCPEPEDVAVGLADSNSGAPPVPVLYFSGVAPQAVLNPQFNLTLRAYITENYREGEIIRGQVSSPVIWEYNLVRLRESTTWALTYDPATGQYRLTQE</sequence>
<reference evidence="1 2" key="1">
    <citation type="submission" date="2014-06" db="EMBL/GenBank/DDBJ databases">
        <authorList>
            <consortium name="DOE Joint Genome Institute"/>
            <person name="Kuo A."/>
            <person name="Kohler A."/>
            <person name="Nagy L.G."/>
            <person name="Floudas D."/>
            <person name="Copeland A."/>
            <person name="Barry K.W."/>
            <person name="Cichocki N."/>
            <person name="Veneault-Fourrey C."/>
            <person name="LaButti K."/>
            <person name="Lindquist E.A."/>
            <person name="Lipzen A."/>
            <person name="Lundell T."/>
            <person name="Morin E."/>
            <person name="Murat C."/>
            <person name="Sun H."/>
            <person name="Tunlid A."/>
            <person name="Henrissat B."/>
            <person name="Grigoriev I.V."/>
            <person name="Hibbett D.S."/>
            <person name="Martin F."/>
            <person name="Nordberg H.P."/>
            <person name="Cantor M.N."/>
            <person name="Hua S.X."/>
        </authorList>
    </citation>
    <scope>NUCLEOTIDE SEQUENCE [LARGE SCALE GENOMIC DNA]</scope>
    <source>
        <strain evidence="1 2">ATCC 200175</strain>
    </source>
</reference>
<protein>
    <submittedName>
        <fullName evidence="1">Uncharacterized protein</fullName>
    </submittedName>
</protein>
<evidence type="ECO:0000313" key="1">
    <source>
        <dbReference type="EMBL" id="KIJ04450.1"/>
    </source>
</evidence>
<accession>A0A0C9SSB7</accession>
<dbReference type="OrthoDB" id="3165318at2759"/>
<reference evidence="2" key="2">
    <citation type="submission" date="2015-01" db="EMBL/GenBank/DDBJ databases">
        <title>Evolutionary Origins and Diversification of the Mycorrhizal Mutualists.</title>
        <authorList>
            <consortium name="DOE Joint Genome Institute"/>
            <consortium name="Mycorrhizal Genomics Consortium"/>
            <person name="Kohler A."/>
            <person name="Kuo A."/>
            <person name="Nagy L.G."/>
            <person name="Floudas D."/>
            <person name="Copeland A."/>
            <person name="Barry K.W."/>
            <person name="Cichocki N."/>
            <person name="Veneault-Fourrey C."/>
            <person name="LaButti K."/>
            <person name="Lindquist E.A."/>
            <person name="Lipzen A."/>
            <person name="Lundell T."/>
            <person name="Morin E."/>
            <person name="Murat C."/>
            <person name="Riley R."/>
            <person name="Ohm R."/>
            <person name="Sun H."/>
            <person name="Tunlid A."/>
            <person name="Henrissat B."/>
            <person name="Grigoriev I.V."/>
            <person name="Hibbett D.S."/>
            <person name="Martin F."/>
        </authorList>
    </citation>
    <scope>NUCLEOTIDE SEQUENCE [LARGE SCALE GENOMIC DNA]</scope>
    <source>
        <strain evidence="2">ATCC 200175</strain>
    </source>
</reference>
<dbReference type="EMBL" id="KN821819">
    <property type="protein sequence ID" value="KIJ04450.1"/>
    <property type="molecule type" value="Genomic_DNA"/>
</dbReference>
<dbReference type="Proteomes" id="UP000053647">
    <property type="component" value="Unassembled WGS sequence"/>
</dbReference>
<keyword evidence="2" id="KW-1185">Reference proteome</keyword>
<proteinExistence type="predicted"/>
<evidence type="ECO:0000313" key="2">
    <source>
        <dbReference type="Proteomes" id="UP000053647"/>
    </source>
</evidence>
<dbReference type="AlphaFoldDB" id="A0A0C9SSB7"/>
<dbReference type="HOGENOM" id="CLU_103053_1_0_1"/>
<organism evidence="1 2">
    <name type="scientific">Paxillus involutus ATCC 200175</name>
    <dbReference type="NCBI Taxonomy" id="664439"/>
    <lineage>
        <taxon>Eukaryota</taxon>
        <taxon>Fungi</taxon>
        <taxon>Dikarya</taxon>
        <taxon>Basidiomycota</taxon>
        <taxon>Agaricomycotina</taxon>
        <taxon>Agaricomycetes</taxon>
        <taxon>Agaricomycetidae</taxon>
        <taxon>Boletales</taxon>
        <taxon>Paxilineae</taxon>
        <taxon>Paxillaceae</taxon>
        <taxon>Paxillus</taxon>
    </lineage>
</organism>
<name>A0A0C9SSB7_PAXIN</name>